<gene>
    <name evidence="1" type="ORF">B0H17DRAFT_1301848</name>
</gene>
<keyword evidence="2" id="KW-1185">Reference proteome</keyword>
<name>A0AAD7M7S6_MYCRO</name>
<reference evidence="1" key="1">
    <citation type="submission" date="2023-03" db="EMBL/GenBank/DDBJ databases">
        <title>Massive genome expansion in bonnet fungi (Mycena s.s.) driven by repeated elements and novel gene families across ecological guilds.</title>
        <authorList>
            <consortium name="Lawrence Berkeley National Laboratory"/>
            <person name="Harder C.B."/>
            <person name="Miyauchi S."/>
            <person name="Viragh M."/>
            <person name="Kuo A."/>
            <person name="Thoen E."/>
            <person name="Andreopoulos B."/>
            <person name="Lu D."/>
            <person name="Skrede I."/>
            <person name="Drula E."/>
            <person name="Henrissat B."/>
            <person name="Morin E."/>
            <person name="Kohler A."/>
            <person name="Barry K."/>
            <person name="LaButti K."/>
            <person name="Morin E."/>
            <person name="Salamov A."/>
            <person name="Lipzen A."/>
            <person name="Mereny Z."/>
            <person name="Hegedus B."/>
            <person name="Baldrian P."/>
            <person name="Stursova M."/>
            <person name="Weitz H."/>
            <person name="Taylor A."/>
            <person name="Grigoriev I.V."/>
            <person name="Nagy L.G."/>
            <person name="Martin F."/>
            <person name="Kauserud H."/>
        </authorList>
    </citation>
    <scope>NUCLEOTIDE SEQUENCE</scope>
    <source>
        <strain evidence="1">CBHHK067</strain>
    </source>
</reference>
<accession>A0AAD7M7S6</accession>
<evidence type="ECO:0000313" key="1">
    <source>
        <dbReference type="EMBL" id="KAJ7704923.1"/>
    </source>
</evidence>
<evidence type="ECO:0000313" key="2">
    <source>
        <dbReference type="Proteomes" id="UP001221757"/>
    </source>
</evidence>
<sequence length="469" mass="52718">MSIAALHARLEQIASAIETQEEILKNLRLTRCGVLRQLNDLRDPVSRLPLEIASEIFKQYLPNSPSPPSIPLLLSSVCNSWTDIALETPCLWADLRVDAPPRLFKARPELAAQYKEHLSVWLGRTRARPLSLSLTGYSDTSVATIITRHAPQFRTLNLGLPSADIYLEIFRSEASFTNLKYLSIRSPTHDGGPYDGEEFIKVFQSAPNLIKCTFENRYYWKVDGDRDGVQVIHRRLQSLTIHSDSDSALMLEYLTAPALKILDISAIDMSEHFTPFLARSSPPLKKLTLGLGADPPFDVAWEITTIEAGFALIPNLTHLRFKRFKETSEELDKFLIVLARPPPHNLLPNLIDFAITLSDSDDWIPPVFEVASMRRCGDAKLQSFHLEWVRESRPSVRDFFIENVLPDADKTILHALAAGGLQIHLTSNWRGNVQVYSLGPDRIPPSLNETPRDQLICSGLQVGDAMIQN</sequence>
<dbReference type="Proteomes" id="UP001221757">
    <property type="component" value="Unassembled WGS sequence"/>
</dbReference>
<dbReference type="SUPFAM" id="SSF81383">
    <property type="entry name" value="F-box domain"/>
    <property type="match status" value="1"/>
</dbReference>
<dbReference type="InterPro" id="IPR032675">
    <property type="entry name" value="LRR_dom_sf"/>
</dbReference>
<organism evidence="1 2">
    <name type="scientific">Mycena rosella</name>
    <name type="common">Pink bonnet</name>
    <name type="synonym">Agaricus rosellus</name>
    <dbReference type="NCBI Taxonomy" id="1033263"/>
    <lineage>
        <taxon>Eukaryota</taxon>
        <taxon>Fungi</taxon>
        <taxon>Dikarya</taxon>
        <taxon>Basidiomycota</taxon>
        <taxon>Agaricomycotina</taxon>
        <taxon>Agaricomycetes</taxon>
        <taxon>Agaricomycetidae</taxon>
        <taxon>Agaricales</taxon>
        <taxon>Marasmiineae</taxon>
        <taxon>Mycenaceae</taxon>
        <taxon>Mycena</taxon>
    </lineage>
</organism>
<dbReference type="InterPro" id="IPR036047">
    <property type="entry name" value="F-box-like_dom_sf"/>
</dbReference>
<dbReference type="EMBL" id="JARKIE010000009">
    <property type="protein sequence ID" value="KAJ7704923.1"/>
    <property type="molecule type" value="Genomic_DNA"/>
</dbReference>
<dbReference type="SUPFAM" id="SSF52047">
    <property type="entry name" value="RNI-like"/>
    <property type="match status" value="1"/>
</dbReference>
<proteinExistence type="predicted"/>
<comment type="caution">
    <text evidence="1">The sequence shown here is derived from an EMBL/GenBank/DDBJ whole genome shotgun (WGS) entry which is preliminary data.</text>
</comment>
<evidence type="ECO:0008006" key="3">
    <source>
        <dbReference type="Google" id="ProtNLM"/>
    </source>
</evidence>
<protein>
    <recommendedName>
        <fullName evidence="3">F-box domain-containing protein</fullName>
    </recommendedName>
</protein>
<dbReference type="Gene3D" id="3.80.10.10">
    <property type="entry name" value="Ribonuclease Inhibitor"/>
    <property type="match status" value="1"/>
</dbReference>
<dbReference type="AlphaFoldDB" id="A0AAD7M7S6"/>